<protein>
    <recommendedName>
        <fullName evidence="9">Major facilitator superfamily (MFS) profile domain-containing protein</fullName>
    </recommendedName>
</protein>
<evidence type="ECO:0000256" key="5">
    <source>
        <dbReference type="ARBA" id="ARBA00022989"/>
    </source>
</evidence>
<dbReference type="PRINTS" id="PR00171">
    <property type="entry name" value="SUGRTRNSPORT"/>
</dbReference>
<evidence type="ECO:0000259" key="9">
    <source>
        <dbReference type="PROSITE" id="PS50850"/>
    </source>
</evidence>
<evidence type="ECO:0000256" key="8">
    <source>
        <dbReference type="SAM" id="Phobius"/>
    </source>
</evidence>
<feature type="transmembrane region" description="Helical" evidence="8">
    <location>
        <begin position="381"/>
        <end position="400"/>
    </location>
</feature>
<dbReference type="InterPro" id="IPR003663">
    <property type="entry name" value="Sugar/inositol_transpt"/>
</dbReference>
<feature type="transmembrane region" description="Helical" evidence="8">
    <location>
        <begin position="356"/>
        <end position="374"/>
    </location>
</feature>
<dbReference type="AlphaFoldDB" id="A0AA38JSC6"/>
<dbReference type="InterPro" id="IPR020846">
    <property type="entry name" value="MFS_dom"/>
</dbReference>
<feature type="transmembrane region" description="Helical" evidence="8">
    <location>
        <begin position="184"/>
        <end position="206"/>
    </location>
</feature>
<feature type="transmembrane region" description="Helical" evidence="8">
    <location>
        <begin position="412"/>
        <end position="438"/>
    </location>
</feature>
<feature type="transmembrane region" description="Helical" evidence="8">
    <location>
        <begin position="485"/>
        <end position="503"/>
    </location>
</feature>
<dbReference type="SUPFAM" id="SSF103473">
    <property type="entry name" value="MFS general substrate transporter"/>
    <property type="match status" value="1"/>
</dbReference>
<keyword evidence="6 8" id="KW-0472">Membrane</keyword>
<evidence type="ECO:0000256" key="3">
    <source>
        <dbReference type="ARBA" id="ARBA00022448"/>
    </source>
</evidence>
<evidence type="ECO:0000256" key="1">
    <source>
        <dbReference type="ARBA" id="ARBA00004141"/>
    </source>
</evidence>
<keyword evidence="4 8" id="KW-0812">Transmembrane</keyword>
<feature type="transmembrane region" description="Helical" evidence="8">
    <location>
        <begin position="150"/>
        <end position="172"/>
    </location>
</feature>
<dbReference type="PANTHER" id="PTHR48022:SF2">
    <property type="entry name" value="PLASTIDIC GLUCOSE TRANSPORTER 4"/>
    <property type="match status" value="1"/>
</dbReference>
<dbReference type="Pfam" id="PF00083">
    <property type="entry name" value="Sugar_tr"/>
    <property type="match status" value="2"/>
</dbReference>
<organism evidence="10 11">
    <name type="scientific">Lentinula guzmanii</name>
    <dbReference type="NCBI Taxonomy" id="2804957"/>
    <lineage>
        <taxon>Eukaryota</taxon>
        <taxon>Fungi</taxon>
        <taxon>Dikarya</taxon>
        <taxon>Basidiomycota</taxon>
        <taxon>Agaricomycotina</taxon>
        <taxon>Agaricomycetes</taxon>
        <taxon>Agaricomycetidae</taxon>
        <taxon>Agaricales</taxon>
        <taxon>Marasmiineae</taxon>
        <taxon>Omphalotaceae</taxon>
        <taxon>Lentinula</taxon>
    </lineage>
</organism>
<feature type="domain" description="Major facilitator superfamily (MFS) profile" evidence="9">
    <location>
        <begin position="18"/>
        <end position="507"/>
    </location>
</feature>
<evidence type="ECO:0000256" key="2">
    <source>
        <dbReference type="ARBA" id="ARBA00010992"/>
    </source>
</evidence>
<evidence type="ECO:0000313" key="11">
    <source>
        <dbReference type="Proteomes" id="UP001176059"/>
    </source>
</evidence>
<comment type="similarity">
    <text evidence="2">Belongs to the major facilitator superfamily. Sugar transporter (TC 2.A.1.1) family.</text>
</comment>
<feature type="transmembrane region" description="Helical" evidence="8">
    <location>
        <begin position="68"/>
        <end position="88"/>
    </location>
</feature>
<dbReference type="InterPro" id="IPR005829">
    <property type="entry name" value="Sugar_transporter_CS"/>
</dbReference>
<evidence type="ECO:0000313" key="10">
    <source>
        <dbReference type="EMBL" id="KAJ3736093.1"/>
    </source>
</evidence>
<name>A0AA38JSC6_9AGAR</name>
<dbReference type="PROSITE" id="PS00216">
    <property type="entry name" value="SUGAR_TRANSPORT_1"/>
    <property type="match status" value="1"/>
</dbReference>
<keyword evidence="3" id="KW-0813">Transport</keyword>
<dbReference type="Gene3D" id="1.20.1250.20">
    <property type="entry name" value="MFS general substrate transporter like domains"/>
    <property type="match status" value="1"/>
</dbReference>
<accession>A0AA38JSC6</accession>
<proteinExistence type="inferred from homology"/>
<feature type="transmembrane region" description="Helical" evidence="8">
    <location>
        <begin position="318"/>
        <end position="336"/>
    </location>
</feature>
<feature type="transmembrane region" description="Helical" evidence="8">
    <location>
        <begin position="117"/>
        <end position="138"/>
    </location>
</feature>
<dbReference type="PANTHER" id="PTHR48022">
    <property type="entry name" value="PLASTIDIC GLUCOSE TRANSPORTER 4"/>
    <property type="match status" value="1"/>
</dbReference>
<dbReference type="GO" id="GO:0016020">
    <property type="term" value="C:membrane"/>
    <property type="evidence" value="ECO:0007669"/>
    <property type="project" value="UniProtKB-SubCell"/>
</dbReference>
<dbReference type="GO" id="GO:0005351">
    <property type="term" value="F:carbohydrate:proton symporter activity"/>
    <property type="evidence" value="ECO:0007669"/>
    <property type="project" value="TreeGrafter"/>
</dbReference>
<evidence type="ECO:0000256" key="4">
    <source>
        <dbReference type="ARBA" id="ARBA00022692"/>
    </source>
</evidence>
<dbReference type="InterPro" id="IPR005828">
    <property type="entry name" value="MFS_sugar_transport-like"/>
</dbReference>
<dbReference type="InterPro" id="IPR050360">
    <property type="entry name" value="MFS_Sugar_Transporters"/>
</dbReference>
<reference evidence="10" key="1">
    <citation type="submission" date="2022-08" db="EMBL/GenBank/DDBJ databases">
        <authorList>
            <consortium name="DOE Joint Genome Institute"/>
            <person name="Min B."/>
            <person name="Sierra-Patev S."/>
            <person name="Naranjo-Ortiz M."/>
            <person name="Looney B."/>
            <person name="Konkel Z."/>
            <person name="Slot J.C."/>
            <person name="Sakamoto Y."/>
            <person name="Steenwyk J.L."/>
            <person name="Rokas A."/>
            <person name="Carro J."/>
            <person name="Camarero S."/>
            <person name="Ferreira P."/>
            <person name="Molpeceres G."/>
            <person name="Ruiz-duenas F.J."/>
            <person name="Serrano A."/>
            <person name="Henrissat B."/>
            <person name="Drula E."/>
            <person name="Hughes K.W."/>
            <person name="Mata J.L."/>
            <person name="Ishikawa N.K."/>
            <person name="Vargas-Isla R."/>
            <person name="Ushijima S."/>
            <person name="Smith C.A."/>
            <person name="Ahrendt S."/>
            <person name="Andreopoulos W."/>
            <person name="He G."/>
            <person name="LaButti K."/>
            <person name="Lipzen A."/>
            <person name="Ng V."/>
            <person name="Riley R."/>
            <person name="Sandor L."/>
            <person name="Barry K."/>
            <person name="Martinez A.T."/>
            <person name="Xiao Y."/>
            <person name="Gibbons J.G."/>
            <person name="Terashima K."/>
            <person name="Hibbett D.S."/>
            <person name="Grigoriev I.V."/>
        </authorList>
    </citation>
    <scope>NUCLEOTIDE SEQUENCE</scope>
    <source>
        <strain evidence="10">ET3784</strain>
    </source>
</reference>
<keyword evidence="5 8" id="KW-1133">Transmembrane helix</keyword>
<dbReference type="Proteomes" id="UP001176059">
    <property type="component" value="Unassembled WGS sequence"/>
</dbReference>
<keyword evidence="11" id="KW-1185">Reference proteome</keyword>
<dbReference type="InterPro" id="IPR036259">
    <property type="entry name" value="MFS_trans_sf"/>
</dbReference>
<comment type="catalytic activity">
    <reaction evidence="7">
        <text>myo-inositol(out) + H(+)(out) = myo-inositol(in) + H(+)(in)</text>
        <dbReference type="Rhea" id="RHEA:60364"/>
        <dbReference type="ChEBI" id="CHEBI:15378"/>
        <dbReference type="ChEBI" id="CHEBI:17268"/>
    </reaction>
</comment>
<feature type="transmembrane region" description="Helical" evidence="8">
    <location>
        <begin position="450"/>
        <end position="473"/>
    </location>
</feature>
<feature type="transmembrane region" description="Helical" evidence="8">
    <location>
        <begin position="95"/>
        <end position="111"/>
    </location>
</feature>
<evidence type="ECO:0000256" key="7">
    <source>
        <dbReference type="ARBA" id="ARBA00049119"/>
    </source>
</evidence>
<dbReference type="EMBL" id="JANVFO010000006">
    <property type="protein sequence ID" value="KAJ3736093.1"/>
    <property type="molecule type" value="Genomic_DNA"/>
</dbReference>
<gene>
    <name evidence="10" type="ORF">DFJ43DRAFT_1053344</name>
</gene>
<sequence length="574" mass="62320">MASLKTIAAAVTPKLLAITLFLALGNVIYGYDTASFGGVQAIPAFGKQFGIFDPTLGQYALPAKTSSLLTSLAFAGKLIGTIIIGPCTERFGHKFGMLLVCIFTIIGTIIECTSKKAAQFLVGRIIVYIGVGIVENVVPTYQSEIVPAPARGFVVGSLQMFLVCGALVASGVNRRYSEFVISSGWIIPVAIQLVAPVLILLGLYFIPPSPRWLLYKGRRDEAIAVLENVRPKRDVAAGLCVEEANAIEESIREEAKLRKSGTNEKLGWIDLFKGPNLRRTTIATLVFAFQQLTGTIRSSLSKIAVNYRSSGQGFSSQYGTYVFITNIRVVSGVAYFDSNSVFYIREGLGSMAFTYSLINTAISVPVCFLGMVLLEYFGRRPVLIGGAFFQSLWLYIMAGIGGQSGKLPKANINMMVASVMLFNFSFSASWAPLSYVVASEVGTGALREKTMAFSSVINVICAFAVSFTLPYLLNPPYANLQAKVGYIYGSIAAVAMIYAIFFVPEMRGRSLEELDELFEHKPSIPAWKFRSTKTTGIGAKVAALEGSGRKNLDNFVNESEIVPEDGMKNDEDIY</sequence>
<comment type="caution">
    <text evidence="10">The sequence shown here is derived from an EMBL/GenBank/DDBJ whole genome shotgun (WGS) entry which is preliminary data.</text>
</comment>
<comment type="subcellular location">
    <subcellularLocation>
        <location evidence="1">Membrane</location>
        <topology evidence="1">Multi-pass membrane protein</topology>
    </subcellularLocation>
</comment>
<dbReference type="PROSITE" id="PS50850">
    <property type="entry name" value="MFS"/>
    <property type="match status" value="1"/>
</dbReference>
<reference evidence="10" key="2">
    <citation type="journal article" date="2023" name="Proc. Natl. Acad. Sci. U.S.A.">
        <title>A global phylogenomic analysis of the shiitake genus Lentinula.</title>
        <authorList>
            <person name="Sierra-Patev S."/>
            <person name="Min B."/>
            <person name="Naranjo-Ortiz M."/>
            <person name="Looney B."/>
            <person name="Konkel Z."/>
            <person name="Slot J.C."/>
            <person name="Sakamoto Y."/>
            <person name="Steenwyk J.L."/>
            <person name="Rokas A."/>
            <person name="Carro J."/>
            <person name="Camarero S."/>
            <person name="Ferreira P."/>
            <person name="Molpeceres G."/>
            <person name="Ruiz-Duenas F.J."/>
            <person name="Serrano A."/>
            <person name="Henrissat B."/>
            <person name="Drula E."/>
            <person name="Hughes K.W."/>
            <person name="Mata J.L."/>
            <person name="Ishikawa N.K."/>
            <person name="Vargas-Isla R."/>
            <person name="Ushijima S."/>
            <person name="Smith C.A."/>
            <person name="Donoghue J."/>
            <person name="Ahrendt S."/>
            <person name="Andreopoulos W."/>
            <person name="He G."/>
            <person name="LaButti K."/>
            <person name="Lipzen A."/>
            <person name="Ng V."/>
            <person name="Riley R."/>
            <person name="Sandor L."/>
            <person name="Barry K."/>
            <person name="Martinez A.T."/>
            <person name="Xiao Y."/>
            <person name="Gibbons J.G."/>
            <person name="Terashima K."/>
            <person name="Grigoriev I.V."/>
            <person name="Hibbett D."/>
        </authorList>
    </citation>
    <scope>NUCLEOTIDE SEQUENCE</scope>
    <source>
        <strain evidence="10">ET3784</strain>
    </source>
</reference>
<evidence type="ECO:0000256" key="6">
    <source>
        <dbReference type="ARBA" id="ARBA00023136"/>
    </source>
</evidence>